<dbReference type="InterPro" id="IPR020449">
    <property type="entry name" value="Tscrpt_reg_AraC-type_HTH"/>
</dbReference>
<sequence length="295" mass="35113">MSRLKSIKSVPNYLEGKIISEPVHDYIRIKTFEEIESFQVAHIPHFHELLYQFCYITEGSYTIEIESNKYLLAKNTILLLKPGVIHASFEHSKDLQGYIIHFSHDFFSLYASVNNFFKDFMMKDYSVFFLTEQLMDEDAQFFRMIFKEMTNDYKSPEYMKNELLKSFLNILLLKMYESYEIVQHSQSNSAATLFMKFLNLLDIHIRKWNKVSQYAKVLNISTDYLNKIAKQEGNRKAGEIIRDKLVLEAQRELIYTDKNISEIAYQFNFTDTSHFWKVFKKNAGLSPKEYREKFK</sequence>
<evidence type="ECO:0000256" key="2">
    <source>
        <dbReference type="ARBA" id="ARBA00023125"/>
    </source>
</evidence>
<dbReference type="PRINTS" id="PR00032">
    <property type="entry name" value="HTHARAC"/>
</dbReference>
<dbReference type="Pfam" id="PF02311">
    <property type="entry name" value="AraC_binding"/>
    <property type="match status" value="1"/>
</dbReference>
<dbReference type="GO" id="GO:0003700">
    <property type="term" value="F:DNA-binding transcription factor activity"/>
    <property type="evidence" value="ECO:0007669"/>
    <property type="project" value="InterPro"/>
</dbReference>
<dbReference type="SMART" id="SM00342">
    <property type="entry name" value="HTH_ARAC"/>
    <property type="match status" value="1"/>
</dbReference>
<evidence type="ECO:0000313" key="6">
    <source>
        <dbReference type="Proteomes" id="UP000199203"/>
    </source>
</evidence>
<dbReference type="SUPFAM" id="SSF46689">
    <property type="entry name" value="Homeodomain-like"/>
    <property type="match status" value="1"/>
</dbReference>
<dbReference type="GO" id="GO:0043565">
    <property type="term" value="F:sequence-specific DNA binding"/>
    <property type="evidence" value="ECO:0007669"/>
    <property type="project" value="InterPro"/>
</dbReference>
<keyword evidence="2" id="KW-0238">DNA-binding</keyword>
<name>A0A1G7SCF4_9FLAO</name>
<keyword evidence="6" id="KW-1185">Reference proteome</keyword>
<dbReference type="InterPro" id="IPR018060">
    <property type="entry name" value="HTH_AraC"/>
</dbReference>
<dbReference type="Gene3D" id="2.60.120.10">
    <property type="entry name" value="Jelly Rolls"/>
    <property type="match status" value="1"/>
</dbReference>
<dbReference type="PANTHER" id="PTHR43280:SF32">
    <property type="entry name" value="TRANSCRIPTIONAL REGULATORY PROTEIN"/>
    <property type="match status" value="1"/>
</dbReference>
<evidence type="ECO:0000313" key="5">
    <source>
        <dbReference type="EMBL" id="SDG20661.1"/>
    </source>
</evidence>
<keyword evidence="1" id="KW-0805">Transcription regulation</keyword>
<dbReference type="Proteomes" id="UP000199203">
    <property type="component" value="Unassembled WGS sequence"/>
</dbReference>
<dbReference type="OrthoDB" id="1096411at2"/>
<dbReference type="Gene3D" id="1.10.10.60">
    <property type="entry name" value="Homeodomain-like"/>
    <property type="match status" value="1"/>
</dbReference>
<dbReference type="RefSeq" id="WP_089874149.1">
    <property type="nucleotide sequence ID" value="NZ_FNBH01000003.1"/>
</dbReference>
<keyword evidence="3" id="KW-0804">Transcription</keyword>
<protein>
    <submittedName>
        <fullName evidence="5">Transcriptional regulator, AraC family</fullName>
    </submittedName>
</protein>
<dbReference type="PANTHER" id="PTHR43280">
    <property type="entry name" value="ARAC-FAMILY TRANSCRIPTIONAL REGULATOR"/>
    <property type="match status" value="1"/>
</dbReference>
<dbReference type="InterPro" id="IPR003313">
    <property type="entry name" value="AraC-bd"/>
</dbReference>
<dbReference type="InterPro" id="IPR009057">
    <property type="entry name" value="Homeodomain-like_sf"/>
</dbReference>
<dbReference type="AlphaFoldDB" id="A0A1G7SCF4"/>
<accession>A0A1G7SCF4</accession>
<proteinExistence type="predicted"/>
<dbReference type="EMBL" id="FNBH01000003">
    <property type="protein sequence ID" value="SDG20661.1"/>
    <property type="molecule type" value="Genomic_DNA"/>
</dbReference>
<feature type="domain" description="HTH araC/xylS-type" evidence="4">
    <location>
        <begin position="195"/>
        <end position="293"/>
    </location>
</feature>
<dbReference type="Pfam" id="PF12833">
    <property type="entry name" value="HTH_18"/>
    <property type="match status" value="1"/>
</dbReference>
<evidence type="ECO:0000256" key="3">
    <source>
        <dbReference type="ARBA" id="ARBA00023163"/>
    </source>
</evidence>
<organism evidence="5 6">
    <name type="scientific">Epilithonimonas hungarica</name>
    <dbReference type="NCBI Taxonomy" id="454006"/>
    <lineage>
        <taxon>Bacteria</taxon>
        <taxon>Pseudomonadati</taxon>
        <taxon>Bacteroidota</taxon>
        <taxon>Flavobacteriia</taxon>
        <taxon>Flavobacteriales</taxon>
        <taxon>Weeksellaceae</taxon>
        <taxon>Chryseobacterium group</taxon>
        <taxon>Epilithonimonas</taxon>
    </lineage>
</organism>
<dbReference type="InterPro" id="IPR014710">
    <property type="entry name" value="RmlC-like_jellyroll"/>
</dbReference>
<gene>
    <name evidence="5" type="ORF">SAMN05421825_2936</name>
</gene>
<evidence type="ECO:0000259" key="4">
    <source>
        <dbReference type="PROSITE" id="PS01124"/>
    </source>
</evidence>
<dbReference type="STRING" id="454006.SAMN05421825_2936"/>
<dbReference type="PROSITE" id="PS01124">
    <property type="entry name" value="HTH_ARAC_FAMILY_2"/>
    <property type="match status" value="1"/>
</dbReference>
<dbReference type="SUPFAM" id="SSF51215">
    <property type="entry name" value="Regulatory protein AraC"/>
    <property type="match status" value="1"/>
</dbReference>
<reference evidence="6" key="1">
    <citation type="submission" date="2016-10" db="EMBL/GenBank/DDBJ databases">
        <authorList>
            <person name="Varghese N."/>
            <person name="Submissions S."/>
        </authorList>
    </citation>
    <scope>NUCLEOTIDE SEQUENCE [LARGE SCALE GENOMIC DNA]</scope>
    <source>
        <strain evidence="6">DSM 19684</strain>
    </source>
</reference>
<evidence type="ECO:0000256" key="1">
    <source>
        <dbReference type="ARBA" id="ARBA00023015"/>
    </source>
</evidence>
<dbReference type="InterPro" id="IPR037923">
    <property type="entry name" value="HTH-like"/>
</dbReference>